<dbReference type="GO" id="GO:0051082">
    <property type="term" value="F:unfolded protein binding"/>
    <property type="evidence" value="ECO:0007669"/>
    <property type="project" value="TreeGrafter"/>
</dbReference>
<feature type="domain" description="Shq1 C-terminal" evidence="3">
    <location>
        <begin position="193"/>
        <end position="367"/>
    </location>
</feature>
<keyword evidence="5" id="KW-1185">Reference proteome</keyword>
<evidence type="ECO:0000256" key="1">
    <source>
        <dbReference type="ARBA" id="ARBA00005607"/>
    </source>
</evidence>
<gene>
    <name evidence="4" type="ORF">V9T40_004313</name>
</gene>
<protein>
    <recommendedName>
        <fullName evidence="2">Protein SHQ1 homolog</fullName>
    </recommendedName>
</protein>
<dbReference type="PANTHER" id="PTHR12967">
    <property type="entry name" value="PROTEIN SHQ1 HOMOLOG"/>
    <property type="match status" value="1"/>
</dbReference>
<proteinExistence type="inferred from homology"/>
<comment type="caution">
    <text evidence="4">The sequence shown here is derived from an EMBL/GenBank/DDBJ whole genome shotgun (WGS) entry which is preliminary data.</text>
</comment>
<dbReference type="PANTHER" id="PTHR12967:SF0">
    <property type="entry name" value="PROTEIN SHQ1 HOMOLOG"/>
    <property type="match status" value="1"/>
</dbReference>
<evidence type="ECO:0000313" key="5">
    <source>
        <dbReference type="Proteomes" id="UP001367676"/>
    </source>
</evidence>
<sequence length="413" mass="48332">MELLGIPYFTFRDLPLENSLILQVYADKGIFEELHFKTEEKTVILTDQSSAEDDLSKFLLKKLTLKNTNENSIEETKKDVGCYGFASRYKNELINSEVNWQNVIDCADPDSSDQKTRYLARWENERQSFDIDHYLADYFFETDEASNSLWLCECLSYHPYWEKTKSPNGIYCISIFTYFSNSIFIMYDFQKSEKILTTNQMSILAGLPCKNFRLSPTERFEVLHSLFDIILAYAYDYRINSGVFSSESSWNISKLSSTFSWFQAHKLPRDAIISFFRRSLTFPLIRHLALSKKVLQDAIVIFNLGRRQILNCLVSMYELFDDDDDRKIFNKLYLEDYLIWIQQVHPQTIENYAKLIESCEFVNKGDIFSTLPSIESAAVEILQEDEDQYERWCQLSKEVNSLLYGDNGPSNNS</sequence>
<reference evidence="4 5" key="1">
    <citation type="submission" date="2024-03" db="EMBL/GenBank/DDBJ databases">
        <title>Adaptation during the transition from Ophiocordyceps entomopathogen to insect associate is accompanied by gene loss and intensified selection.</title>
        <authorList>
            <person name="Ward C.M."/>
            <person name="Onetto C.A."/>
            <person name="Borneman A.R."/>
        </authorList>
    </citation>
    <scope>NUCLEOTIDE SEQUENCE [LARGE SCALE GENOMIC DNA]</scope>
    <source>
        <strain evidence="4">AWRI1</strain>
        <tissue evidence="4">Single Adult Female</tissue>
    </source>
</reference>
<comment type="similarity">
    <text evidence="1">Belongs to the SHQ1 family.</text>
</comment>
<dbReference type="Proteomes" id="UP001367676">
    <property type="component" value="Unassembled WGS sequence"/>
</dbReference>
<dbReference type="GO" id="GO:0005654">
    <property type="term" value="C:nucleoplasm"/>
    <property type="evidence" value="ECO:0007669"/>
    <property type="project" value="TreeGrafter"/>
</dbReference>
<dbReference type="GO" id="GO:0000493">
    <property type="term" value="P:box H/ACA snoRNP assembly"/>
    <property type="evidence" value="ECO:0007669"/>
    <property type="project" value="InterPro"/>
</dbReference>
<dbReference type="Pfam" id="PF04925">
    <property type="entry name" value="SHQ1"/>
    <property type="match status" value="1"/>
</dbReference>
<evidence type="ECO:0000256" key="2">
    <source>
        <dbReference type="ARBA" id="ARBA00013750"/>
    </source>
</evidence>
<dbReference type="EMBL" id="JBBCAQ010000004">
    <property type="protein sequence ID" value="KAK7604040.1"/>
    <property type="molecule type" value="Genomic_DNA"/>
</dbReference>
<organism evidence="4 5">
    <name type="scientific">Parthenolecanium corni</name>
    <dbReference type="NCBI Taxonomy" id="536013"/>
    <lineage>
        <taxon>Eukaryota</taxon>
        <taxon>Metazoa</taxon>
        <taxon>Ecdysozoa</taxon>
        <taxon>Arthropoda</taxon>
        <taxon>Hexapoda</taxon>
        <taxon>Insecta</taxon>
        <taxon>Pterygota</taxon>
        <taxon>Neoptera</taxon>
        <taxon>Paraneoptera</taxon>
        <taxon>Hemiptera</taxon>
        <taxon>Sternorrhyncha</taxon>
        <taxon>Coccoidea</taxon>
        <taxon>Coccidae</taxon>
        <taxon>Parthenolecanium</taxon>
    </lineage>
</organism>
<dbReference type="InterPro" id="IPR039742">
    <property type="entry name" value="Shq1"/>
</dbReference>
<name>A0AAN9YAX2_9HEMI</name>
<evidence type="ECO:0000313" key="4">
    <source>
        <dbReference type="EMBL" id="KAK7604040.1"/>
    </source>
</evidence>
<evidence type="ECO:0000259" key="3">
    <source>
        <dbReference type="Pfam" id="PF04925"/>
    </source>
</evidence>
<dbReference type="AlphaFoldDB" id="A0AAN9YAX2"/>
<dbReference type="GO" id="GO:0005737">
    <property type="term" value="C:cytoplasm"/>
    <property type="evidence" value="ECO:0007669"/>
    <property type="project" value="TreeGrafter"/>
</dbReference>
<dbReference type="InterPro" id="IPR007009">
    <property type="entry name" value="Shq1_C"/>
</dbReference>
<accession>A0AAN9YAX2</accession>